<dbReference type="GO" id="GO:0000428">
    <property type="term" value="C:DNA-directed RNA polymerase complex"/>
    <property type="evidence" value="ECO:0007669"/>
    <property type="project" value="UniProtKB-KW"/>
</dbReference>
<dbReference type="Pfam" id="PF03870">
    <property type="entry name" value="RNA_pol_Rpb8"/>
    <property type="match status" value="1"/>
</dbReference>
<keyword evidence="6" id="KW-0804">Transcription</keyword>
<protein>
    <submittedName>
        <fullName evidence="6">DNA-directed RNA polymerases I, II, and III subunit RPABC3</fullName>
    </submittedName>
</protein>
<comment type="subcellular location">
    <subcellularLocation>
        <location evidence="1">Nucleus</location>
    </subcellularLocation>
</comment>
<evidence type="ECO:0000313" key="7">
    <source>
        <dbReference type="Proteomes" id="UP001527925"/>
    </source>
</evidence>
<dbReference type="SMART" id="SM00658">
    <property type="entry name" value="RPOL8c"/>
    <property type="match status" value="1"/>
</dbReference>
<dbReference type="PANTHER" id="PTHR10917">
    <property type="entry name" value="DNA-DIRECTED RNA POLYMERASES I, II, AND III SUBUNIT RPABC3"/>
    <property type="match status" value="1"/>
</dbReference>
<name>A0ABR4NA74_9FUNG</name>
<evidence type="ECO:0000313" key="6">
    <source>
        <dbReference type="EMBL" id="KAL2916435.1"/>
    </source>
</evidence>
<reference evidence="6 7" key="1">
    <citation type="submission" date="2023-09" db="EMBL/GenBank/DDBJ databases">
        <title>Pangenome analysis of Batrachochytrium dendrobatidis and related Chytrids.</title>
        <authorList>
            <person name="Yacoub M.N."/>
            <person name="Stajich J.E."/>
            <person name="James T.Y."/>
        </authorList>
    </citation>
    <scope>NUCLEOTIDE SEQUENCE [LARGE SCALE GENOMIC DNA]</scope>
    <source>
        <strain evidence="6 7">JEL0888</strain>
    </source>
</reference>
<organism evidence="6 7">
    <name type="scientific">Polyrhizophydium stewartii</name>
    <dbReference type="NCBI Taxonomy" id="2732419"/>
    <lineage>
        <taxon>Eukaryota</taxon>
        <taxon>Fungi</taxon>
        <taxon>Fungi incertae sedis</taxon>
        <taxon>Chytridiomycota</taxon>
        <taxon>Chytridiomycota incertae sedis</taxon>
        <taxon>Chytridiomycetes</taxon>
        <taxon>Rhizophydiales</taxon>
        <taxon>Rhizophydiales incertae sedis</taxon>
        <taxon>Polyrhizophydium</taxon>
    </lineage>
</organism>
<feature type="coiled-coil region" evidence="4">
    <location>
        <begin position="281"/>
        <end position="308"/>
    </location>
</feature>
<feature type="coiled-coil region" evidence="4">
    <location>
        <begin position="462"/>
        <end position="510"/>
    </location>
</feature>
<dbReference type="Gene3D" id="2.40.50.140">
    <property type="entry name" value="Nucleic acid-binding proteins"/>
    <property type="match status" value="1"/>
</dbReference>
<evidence type="ECO:0000256" key="2">
    <source>
        <dbReference type="ARBA" id="ARBA00008912"/>
    </source>
</evidence>
<dbReference type="EMBL" id="JADGIZ020000016">
    <property type="protein sequence ID" value="KAL2916435.1"/>
    <property type="molecule type" value="Genomic_DNA"/>
</dbReference>
<comment type="similarity">
    <text evidence="2">Belongs to the eukaryotic RPB8 RNA polymerase subunit family.</text>
</comment>
<sequence length="678" mass="76686">MTKSQLFQDIFEINDIDPHGKKFDRVSRIIASSENIDMAVTLDVNIEIYPLKAGEKFTLALASTLALDGASVDTSKKQPWRDQANQKSLADEYDYVMYGKVYKYDDTANAKVSVYASFGGLLMCLTGDYRQLQSLTASPNNTGDTSSPEFCTLMNNSAVAAGELYPDAGEYAAGTEYEPSVYASYEEEQQQQQPARMLTDEELEMEMARINDLLASEEGNLQRQYDEARTAFDHAQQQQDVIEVQVEEIRKNYVEVLASIDEYASQQFDKEQEQMHANFSFEFANAQIQELTEQQDMLLNNLEDLDAYSATDAQLADAIKLHEEHLGKFIVEYETEVVQTEKEAAENDIKGAMLMDSLKEAEEQRTLLAGQLMDMEPAVMESEKLLAIERGKLQSLEAEDESLGKYERNLVVTRGLIMAGAAIGGVVLGALSFGIAGGLALGVGTITSVFLTTMSDSARSMRADIQAEINKTRIELARLEAEHGELQMELSAIERQYEQSKRSAENTRVEVKEFLQQTGNTRRDFSTRTSRLELLRRIHASMVSNASAPRTVLSQMRDMLKEAKETKRNWEERRKQDEVKARSLRQDVRDISMKLNNFEIRRRQLEKDKSLKSAELLSHSNNYGKRSQAAINKELQIKAFKRVVTELRVTMNSLYKDLKNKVVKKKTVSKSKQMQATR</sequence>
<accession>A0ABR4NA74</accession>
<dbReference type="SUPFAM" id="SSF50249">
    <property type="entry name" value="Nucleic acid-binding proteins"/>
    <property type="match status" value="1"/>
</dbReference>
<comment type="caution">
    <text evidence="6">The sequence shown here is derived from an EMBL/GenBank/DDBJ whole genome shotgun (WGS) entry which is preliminary data.</text>
</comment>
<dbReference type="PANTHER" id="PTHR10917:SF0">
    <property type="entry name" value="DNA-DIRECTED RNA POLYMERASES I, II, AND III SUBUNIT RPABC3"/>
    <property type="match status" value="1"/>
</dbReference>
<dbReference type="Proteomes" id="UP001527925">
    <property type="component" value="Unassembled WGS sequence"/>
</dbReference>
<keyword evidence="7" id="KW-1185">Reference proteome</keyword>
<keyword evidence="5" id="KW-0812">Transmembrane</keyword>
<evidence type="ECO:0000256" key="1">
    <source>
        <dbReference type="ARBA" id="ARBA00004123"/>
    </source>
</evidence>
<keyword evidence="3" id="KW-0539">Nucleus</keyword>
<gene>
    <name evidence="6" type="primary">RPB8</name>
    <name evidence="6" type="ORF">HK105_203865</name>
</gene>
<keyword evidence="5" id="KW-0472">Membrane</keyword>
<keyword evidence="6" id="KW-0240">DNA-directed RNA polymerase</keyword>
<proteinExistence type="inferred from homology"/>
<keyword evidence="5" id="KW-1133">Transmembrane helix</keyword>
<keyword evidence="4" id="KW-0175">Coiled coil</keyword>
<feature type="coiled-coil region" evidence="4">
    <location>
        <begin position="553"/>
        <end position="615"/>
    </location>
</feature>
<evidence type="ECO:0000256" key="5">
    <source>
        <dbReference type="SAM" id="Phobius"/>
    </source>
</evidence>
<evidence type="ECO:0000256" key="3">
    <source>
        <dbReference type="ARBA" id="ARBA00023242"/>
    </source>
</evidence>
<dbReference type="InterPro" id="IPR005570">
    <property type="entry name" value="RPABC3"/>
</dbReference>
<feature type="transmembrane region" description="Helical" evidence="5">
    <location>
        <begin position="418"/>
        <end position="451"/>
    </location>
</feature>
<evidence type="ECO:0000256" key="4">
    <source>
        <dbReference type="SAM" id="Coils"/>
    </source>
</evidence>
<dbReference type="InterPro" id="IPR012340">
    <property type="entry name" value="NA-bd_OB-fold"/>
</dbReference>